<evidence type="ECO:0000313" key="1">
    <source>
        <dbReference type="EMBL" id="EEG32175.1"/>
    </source>
</evidence>
<reference evidence="1 2" key="1">
    <citation type="submission" date="2009-01" db="EMBL/GenBank/DDBJ databases">
        <authorList>
            <person name="Fulton L."/>
            <person name="Clifton S."/>
            <person name="Fulton B."/>
            <person name="Xu J."/>
            <person name="Minx P."/>
            <person name="Pepin K.H."/>
            <person name="Johnson M."/>
            <person name="Bhonagiri V."/>
            <person name="Nash W.E."/>
            <person name="Mardis E.R."/>
            <person name="Wilson R.K."/>
        </authorList>
    </citation>
    <scope>NUCLEOTIDE SEQUENCE [LARGE SCALE GENOMIC DNA]</scope>
    <source>
        <strain evidence="1 2">DSM 5476</strain>
    </source>
</reference>
<sequence>MLISPSQFSDQSQTQCALETPIKNKLAPRLEKWLFTYCILKEVQSRGDLAAKSIQQPIKR</sequence>
<gene>
    <name evidence="1" type="ORF">CLOSTMETH_00194</name>
</gene>
<dbReference type="AlphaFoldDB" id="C0E8P9"/>
<reference evidence="1 2" key="2">
    <citation type="submission" date="2009-02" db="EMBL/GenBank/DDBJ databases">
        <title>Draft genome sequence of Clostridium methylpentosum (DSM 5476).</title>
        <authorList>
            <person name="Sudarsanam P."/>
            <person name="Ley R."/>
            <person name="Guruge J."/>
            <person name="Turnbaugh P.J."/>
            <person name="Mahowald M."/>
            <person name="Liep D."/>
            <person name="Gordon J."/>
        </authorList>
    </citation>
    <scope>NUCLEOTIDE SEQUENCE [LARGE SCALE GENOMIC DNA]</scope>
    <source>
        <strain evidence="1 2">DSM 5476</strain>
    </source>
</reference>
<organism evidence="1 2">
    <name type="scientific">[Clostridium] methylpentosum DSM 5476</name>
    <dbReference type="NCBI Taxonomy" id="537013"/>
    <lineage>
        <taxon>Bacteria</taxon>
        <taxon>Bacillati</taxon>
        <taxon>Bacillota</taxon>
        <taxon>Clostridia</taxon>
        <taxon>Eubacteriales</taxon>
        <taxon>Oscillospiraceae</taxon>
        <taxon>Oscillospiraceae incertae sedis</taxon>
    </lineage>
</organism>
<comment type="caution">
    <text evidence="1">The sequence shown here is derived from an EMBL/GenBank/DDBJ whole genome shotgun (WGS) entry which is preliminary data.</text>
</comment>
<name>C0E8P9_9FIRM</name>
<dbReference type="HOGENOM" id="CLU_2933164_0_0_9"/>
<proteinExistence type="predicted"/>
<protein>
    <submittedName>
        <fullName evidence="1">Uncharacterized protein</fullName>
    </submittedName>
</protein>
<accession>C0E8P9</accession>
<dbReference type="Proteomes" id="UP000003340">
    <property type="component" value="Unassembled WGS sequence"/>
</dbReference>
<dbReference type="EMBL" id="ACEC01000008">
    <property type="protein sequence ID" value="EEG32175.1"/>
    <property type="molecule type" value="Genomic_DNA"/>
</dbReference>
<evidence type="ECO:0000313" key="2">
    <source>
        <dbReference type="Proteomes" id="UP000003340"/>
    </source>
</evidence>
<keyword evidence="2" id="KW-1185">Reference proteome</keyword>